<organism evidence="1 2">
    <name type="scientific">Pyropia yezoensis</name>
    <name type="common">Susabi-nori</name>
    <name type="synonym">Porphyra yezoensis</name>
    <dbReference type="NCBI Taxonomy" id="2788"/>
    <lineage>
        <taxon>Eukaryota</taxon>
        <taxon>Rhodophyta</taxon>
        <taxon>Bangiophyceae</taxon>
        <taxon>Bangiales</taxon>
        <taxon>Bangiaceae</taxon>
        <taxon>Pyropia</taxon>
    </lineage>
</organism>
<proteinExistence type="predicted"/>
<protein>
    <submittedName>
        <fullName evidence="1">Uncharacterized protein</fullName>
    </submittedName>
</protein>
<comment type="caution">
    <text evidence="1">The sequence shown here is derived from an EMBL/GenBank/DDBJ whole genome shotgun (WGS) entry which is preliminary data.</text>
</comment>
<dbReference type="EMBL" id="CM020620">
    <property type="protein sequence ID" value="KAK1869530.1"/>
    <property type="molecule type" value="Genomic_DNA"/>
</dbReference>
<keyword evidence="2" id="KW-1185">Reference proteome</keyword>
<evidence type="ECO:0000313" key="2">
    <source>
        <dbReference type="Proteomes" id="UP000798662"/>
    </source>
</evidence>
<dbReference type="Proteomes" id="UP000798662">
    <property type="component" value="Chromosome 3"/>
</dbReference>
<reference evidence="1" key="1">
    <citation type="submission" date="2019-11" db="EMBL/GenBank/DDBJ databases">
        <title>Nori genome reveals adaptations in red seaweeds to the harsh intertidal environment.</title>
        <authorList>
            <person name="Wang D."/>
            <person name="Mao Y."/>
        </authorList>
    </citation>
    <scope>NUCLEOTIDE SEQUENCE</scope>
    <source>
        <tissue evidence="1">Gametophyte</tissue>
    </source>
</reference>
<name>A0ACC3CHF3_PYRYE</name>
<evidence type="ECO:0000313" key="1">
    <source>
        <dbReference type="EMBL" id="KAK1869530.1"/>
    </source>
</evidence>
<sequence length="120" mass="13683">MPHWSRWLPRRGRVTRCVDTPAPSPSARPPTPSPRWCGRFTGGWGLPPPPGCGRHWAAPDLPRRGHDSSLPFRWHCGSRTPAPWRMGTLGVLGWRTQLGVELWVRWVVLEVWPELVIRGE</sequence>
<gene>
    <name evidence="1" type="ORF">I4F81_012005</name>
</gene>
<accession>A0ACC3CHF3</accession>